<reference evidence="2 3" key="2">
    <citation type="submission" date="2015-01" db="EMBL/GenBank/DDBJ databases">
        <authorList>
            <consortium name="NBRP consortium"/>
            <person name="Sawabe T."/>
            <person name="Meirelles P."/>
            <person name="Feng G."/>
            <person name="Sayaka M."/>
            <person name="Hattori M."/>
            <person name="Ohkuma M."/>
        </authorList>
    </citation>
    <scope>NUCLEOTIDE SEQUENCE [LARGE SCALE GENOMIC DNA]</scope>
    <source>
        <strain evidence="3">JCM 19231</strain>
    </source>
</reference>
<reference evidence="2 3" key="1">
    <citation type="submission" date="2015-01" db="EMBL/GenBank/DDBJ databases">
        <title>Vibrio sp. C1 JCM 19231 whole genome shotgun sequence.</title>
        <authorList>
            <person name="Sawabe T."/>
            <person name="Meirelles P."/>
            <person name="Feng G."/>
            <person name="Sayaka M."/>
            <person name="Hattori M."/>
            <person name="Ohkuma M."/>
        </authorList>
    </citation>
    <scope>NUCLEOTIDE SEQUENCE [LARGE SCALE GENOMIC DNA]</scope>
    <source>
        <strain evidence="3">JCM 19231</strain>
    </source>
</reference>
<feature type="chain" id="PRO_5002136588" description="Outer membrane protein beta-barrel domain-containing protein" evidence="1">
    <location>
        <begin position="20"/>
        <end position="231"/>
    </location>
</feature>
<dbReference type="RefSeq" id="WP_261834998.1">
    <property type="nucleotide sequence ID" value="NZ_AP024881.1"/>
</dbReference>
<proteinExistence type="predicted"/>
<evidence type="ECO:0000256" key="1">
    <source>
        <dbReference type="SAM" id="SignalP"/>
    </source>
</evidence>
<comment type="caution">
    <text evidence="2">The sequence shown here is derived from an EMBL/GenBank/DDBJ whole genome shotgun (WGS) entry which is preliminary data.</text>
</comment>
<dbReference type="AlphaFoldDB" id="A0A0B8NY77"/>
<feature type="signal peptide" evidence="1">
    <location>
        <begin position="1"/>
        <end position="19"/>
    </location>
</feature>
<dbReference type="EMBL" id="BBRZ01000022">
    <property type="protein sequence ID" value="GAM56018.1"/>
    <property type="molecule type" value="Genomic_DNA"/>
</dbReference>
<organism evidence="2 3">
    <name type="scientific">Vibrio ishigakensis</name>
    <dbReference type="NCBI Taxonomy" id="1481914"/>
    <lineage>
        <taxon>Bacteria</taxon>
        <taxon>Pseudomonadati</taxon>
        <taxon>Pseudomonadota</taxon>
        <taxon>Gammaproteobacteria</taxon>
        <taxon>Vibrionales</taxon>
        <taxon>Vibrionaceae</taxon>
        <taxon>Vibrio</taxon>
    </lineage>
</organism>
<dbReference type="Proteomes" id="UP000031671">
    <property type="component" value="Unassembled WGS sequence"/>
</dbReference>
<gene>
    <name evidence="2" type="ORF">JCM19231_5655</name>
</gene>
<protein>
    <recommendedName>
        <fullName evidence="4">Outer membrane protein beta-barrel domain-containing protein</fullName>
    </recommendedName>
</protein>
<keyword evidence="3" id="KW-1185">Reference proteome</keyword>
<evidence type="ECO:0000313" key="2">
    <source>
        <dbReference type="EMBL" id="GAM56018.1"/>
    </source>
</evidence>
<name>A0A0B8NY77_9VIBR</name>
<accession>A0A0B8NY77</accession>
<evidence type="ECO:0008006" key="4">
    <source>
        <dbReference type="Google" id="ProtNLM"/>
    </source>
</evidence>
<keyword evidence="1" id="KW-0732">Signal</keyword>
<evidence type="ECO:0000313" key="3">
    <source>
        <dbReference type="Proteomes" id="UP000031671"/>
    </source>
</evidence>
<sequence>MKKLVLALSLVAATSSVLAEDTVNYGDPLASYSGLGIQQSFARDNTKNTTASFVYGGGSHIFSGDIGSNFKGDINYRARYFNVDQDSGFGWSVDALGGKVKSSFGTSYNNTMLAGVVQKFDITDSFIVVPMVYGGNAFINDKDKAGNKSNNDSWLGQGGVYAMYGFEAGHWVYANPKSTYLASGKKWHNALELGAGYMLAENQSLGAKYELSKLDGSKPDSKATINYFFYF</sequence>